<evidence type="ECO:0000256" key="5">
    <source>
        <dbReference type="ARBA" id="ARBA00022777"/>
    </source>
</evidence>
<dbReference type="PANTHER" id="PTHR47634">
    <property type="entry name" value="PROTEIN KINASE DOMAIN-CONTAINING PROTEIN-RELATED"/>
    <property type="match status" value="1"/>
</dbReference>
<dbReference type="EMBL" id="JBANMG010000009">
    <property type="protein sequence ID" value="KAK6948940.1"/>
    <property type="molecule type" value="Genomic_DNA"/>
</dbReference>
<keyword evidence="6 9" id="KW-0067">ATP-binding</keyword>
<evidence type="ECO:0000256" key="9">
    <source>
        <dbReference type="PROSITE-ProRule" id="PRU10141"/>
    </source>
</evidence>
<dbReference type="SMART" id="SM00220">
    <property type="entry name" value="S_TKc"/>
    <property type="match status" value="1"/>
</dbReference>
<organism evidence="11 12">
    <name type="scientific">Daldinia eschscholtzii</name>
    <dbReference type="NCBI Taxonomy" id="292717"/>
    <lineage>
        <taxon>Eukaryota</taxon>
        <taxon>Fungi</taxon>
        <taxon>Dikarya</taxon>
        <taxon>Ascomycota</taxon>
        <taxon>Pezizomycotina</taxon>
        <taxon>Sordariomycetes</taxon>
        <taxon>Xylariomycetidae</taxon>
        <taxon>Xylariales</taxon>
        <taxon>Hypoxylaceae</taxon>
        <taxon>Daldinia</taxon>
    </lineage>
</organism>
<keyword evidence="4 9" id="KW-0547">Nucleotide-binding</keyword>
<accession>A0AAX6M8F8</accession>
<dbReference type="Pfam" id="PF00069">
    <property type="entry name" value="Pkinase"/>
    <property type="match status" value="2"/>
</dbReference>
<sequence length="442" mass="50102">MNRIVRSSLPQGQLARFGFSSRPDHIFHRHTTHFPKVNFLDVEPSCRYETGGYHPVHIGDLIHNRYRVVHKLGFGNFSTVWLARDREINKLVAVKVGTADSDPKQADTLSSLSLAAGSNFFPPVLDRFEVRGANGIHSCYVREPALGSLANLLELSPHIFRPHVARDLIAQLALSMVAMHSRGFVHGDFHLGNVLLRAPSAFQDLSDEELYQIYHSPYCEPIGPTEDENLPSNIPSYGVIPVFLGKLEEVSQQAARIWICDLGEPIAPSVENIDCLFKPMEYCPPEFLFSPEESKVSYSSDIWSLACSIWNLLGERPLFGHSWEDSRSTRIAQVDHLGPSGMPSSWWDNWKDRSSYYTEARYPLPDHAKYIESWDTKFGECIQYGLGAAGYPKIPPKEKKAIINMLQPMLTWKPEDRCTASQVLKSEWMTQWVLPEYQQLTA</sequence>
<dbReference type="GO" id="GO:0005524">
    <property type="term" value="F:ATP binding"/>
    <property type="evidence" value="ECO:0007669"/>
    <property type="project" value="UniProtKB-UniRule"/>
</dbReference>
<feature type="binding site" evidence="9">
    <location>
        <position position="95"/>
    </location>
    <ligand>
        <name>ATP</name>
        <dbReference type="ChEBI" id="CHEBI:30616"/>
    </ligand>
</feature>
<comment type="catalytic activity">
    <reaction evidence="7">
        <text>L-threonyl-[protein] + ATP = O-phospho-L-threonyl-[protein] + ADP + H(+)</text>
        <dbReference type="Rhea" id="RHEA:46608"/>
        <dbReference type="Rhea" id="RHEA-COMP:11060"/>
        <dbReference type="Rhea" id="RHEA-COMP:11605"/>
        <dbReference type="ChEBI" id="CHEBI:15378"/>
        <dbReference type="ChEBI" id="CHEBI:30013"/>
        <dbReference type="ChEBI" id="CHEBI:30616"/>
        <dbReference type="ChEBI" id="CHEBI:61977"/>
        <dbReference type="ChEBI" id="CHEBI:456216"/>
        <dbReference type="EC" id="2.7.11.1"/>
    </reaction>
</comment>
<feature type="domain" description="Protein kinase" evidence="10">
    <location>
        <begin position="66"/>
        <end position="429"/>
    </location>
</feature>
<dbReference type="InterPro" id="IPR000719">
    <property type="entry name" value="Prot_kinase_dom"/>
</dbReference>
<dbReference type="PROSITE" id="PS00107">
    <property type="entry name" value="PROTEIN_KINASE_ATP"/>
    <property type="match status" value="1"/>
</dbReference>
<dbReference type="InterPro" id="IPR017441">
    <property type="entry name" value="Protein_kinase_ATP_BS"/>
</dbReference>
<dbReference type="PANTHER" id="PTHR47634:SF9">
    <property type="entry name" value="PROTEIN KINASE DOMAIN-CONTAINING PROTEIN-RELATED"/>
    <property type="match status" value="1"/>
</dbReference>
<keyword evidence="12" id="KW-1185">Reference proteome</keyword>
<evidence type="ECO:0000256" key="1">
    <source>
        <dbReference type="ARBA" id="ARBA00012513"/>
    </source>
</evidence>
<evidence type="ECO:0000313" key="11">
    <source>
        <dbReference type="EMBL" id="KAK6948940.1"/>
    </source>
</evidence>
<comment type="caution">
    <text evidence="11">The sequence shown here is derived from an EMBL/GenBank/DDBJ whole genome shotgun (WGS) entry which is preliminary data.</text>
</comment>
<evidence type="ECO:0000259" key="10">
    <source>
        <dbReference type="PROSITE" id="PS50011"/>
    </source>
</evidence>
<dbReference type="Proteomes" id="UP001369815">
    <property type="component" value="Unassembled WGS sequence"/>
</dbReference>
<dbReference type="SUPFAM" id="SSF56112">
    <property type="entry name" value="Protein kinase-like (PK-like)"/>
    <property type="match status" value="1"/>
</dbReference>
<dbReference type="GO" id="GO:0000245">
    <property type="term" value="P:spliceosomal complex assembly"/>
    <property type="evidence" value="ECO:0007669"/>
    <property type="project" value="TreeGrafter"/>
</dbReference>
<evidence type="ECO:0000256" key="3">
    <source>
        <dbReference type="ARBA" id="ARBA00022679"/>
    </source>
</evidence>
<keyword evidence="5" id="KW-0418">Kinase</keyword>
<evidence type="ECO:0000256" key="7">
    <source>
        <dbReference type="ARBA" id="ARBA00047899"/>
    </source>
</evidence>
<dbReference type="Gene3D" id="3.30.200.20">
    <property type="entry name" value="Phosphorylase Kinase, domain 1"/>
    <property type="match status" value="1"/>
</dbReference>
<dbReference type="Gene3D" id="1.10.510.10">
    <property type="entry name" value="Transferase(Phosphotransferase) domain 1"/>
    <property type="match status" value="1"/>
</dbReference>
<keyword evidence="2" id="KW-0723">Serine/threonine-protein kinase</keyword>
<evidence type="ECO:0000256" key="8">
    <source>
        <dbReference type="ARBA" id="ARBA00048679"/>
    </source>
</evidence>
<reference evidence="11 12" key="1">
    <citation type="journal article" date="2024" name="Front Chem Biol">
        <title>Unveiling the potential of Daldinia eschscholtzii MFLUCC 19-0629 through bioactivity and bioinformatics studies for enhanced sustainable agriculture production.</title>
        <authorList>
            <person name="Brooks S."/>
            <person name="Weaver J.A."/>
            <person name="Klomchit A."/>
            <person name="Alharthi S.A."/>
            <person name="Onlamun T."/>
            <person name="Nurani R."/>
            <person name="Vong T.K."/>
            <person name="Alberti F."/>
            <person name="Greco C."/>
        </authorList>
    </citation>
    <scope>NUCLEOTIDE SEQUENCE [LARGE SCALE GENOMIC DNA]</scope>
    <source>
        <strain evidence="11">MFLUCC 19-0629</strain>
    </source>
</reference>
<evidence type="ECO:0000256" key="6">
    <source>
        <dbReference type="ARBA" id="ARBA00022840"/>
    </source>
</evidence>
<dbReference type="PROSITE" id="PS50011">
    <property type="entry name" value="PROTEIN_KINASE_DOM"/>
    <property type="match status" value="1"/>
</dbReference>
<dbReference type="InterPro" id="IPR011009">
    <property type="entry name" value="Kinase-like_dom_sf"/>
</dbReference>
<evidence type="ECO:0000256" key="4">
    <source>
        <dbReference type="ARBA" id="ARBA00022741"/>
    </source>
</evidence>
<evidence type="ECO:0000313" key="12">
    <source>
        <dbReference type="Proteomes" id="UP001369815"/>
    </source>
</evidence>
<evidence type="ECO:0000256" key="2">
    <source>
        <dbReference type="ARBA" id="ARBA00022527"/>
    </source>
</evidence>
<comment type="catalytic activity">
    <reaction evidence="8">
        <text>L-seryl-[protein] + ATP = O-phospho-L-seryl-[protein] + ADP + H(+)</text>
        <dbReference type="Rhea" id="RHEA:17989"/>
        <dbReference type="Rhea" id="RHEA-COMP:9863"/>
        <dbReference type="Rhea" id="RHEA-COMP:11604"/>
        <dbReference type="ChEBI" id="CHEBI:15378"/>
        <dbReference type="ChEBI" id="CHEBI:29999"/>
        <dbReference type="ChEBI" id="CHEBI:30616"/>
        <dbReference type="ChEBI" id="CHEBI:83421"/>
        <dbReference type="ChEBI" id="CHEBI:456216"/>
        <dbReference type="EC" id="2.7.11.1"/>
    </reaction>
</comment>
<dbReference type="InterPro" id="IPR051334">
    <property type="entry name" value="SRPK"/>
</dbReference>
<gene>
    <name evidence="11" type="ORF">Daesc_009012</name>
</gene>
<dbReference type="GO" id="GO:0050684">
    <property type="term" value="P:regulation of mRNA processing"/>
    <property type="evidence" value="ECO:0007669"/>
    <property type="project" value="TreeGrafter"/>
</dbReference>
<name>A0AAX6M8F8_9PEZI</name>
<dbReference type="GO" id="GO:0004674">
    <property type="term" value="F:protein serine/threonine kinase activity"/>
    <property type="evidence" value="ECO:0007669"/>
    <property type="project" value="UniProtKB-KW"/>
</dbReference>
<protein>
    <recommendedName>
        <fullName evidence="1">non-specific serine/threonine protein kinase</fullName>
        <ecNumber evidence="1">2.7.11.1</ecNumber>
    </recommendedName>
</protein>
<proteinExistence type="predicted"/>
<dbReference type="EC" id="2.7.11.1" evidence="1"/>
<dbReference type="AlphaFoldDB" id="A0AAX6M8F8"/>
<keyword evidence="3" id="KW-0808">Transferase</keyword>